<evidence type="ECO:0000313" key="3">
    <source>
        <dbReference type="Proteomes" id="UP000494256"/>
    </source>
</evidence>
<accession>A0A8S0YM02</accession>
<dbReference type="OrthoDB" id="411145at2759"/>
<proteinExistence type="predicted"/>
<feature type="signal peptide" evidence="1">
    <location>
        <begin position="1"/>
        <end position="19"/>
    </location>
</feature>
<dbReference type="AlphaFoldDB" id="A0A8S0YM02"/>
<name>A0A8S0YM02_ARCPL</name>
<dbReference type="Gene3D" id="1.10.238.20">
    <property type="entry name" value="Pheromone/general odorant binding protein domain"/>
    <property type="match status" value="1"/>
</dbReference>
<gene>
    <name evidence="2" type="ORF">APLA_LOCUS48</name>
</gene>
<feature type="chain" id="PRO_5035791765" evidence="1">
    <location>
        <begin position="20"/>
        <end position="162"/>
    </location>
</feature>
<protein>
    <submittedName>
        <fullName evidence="2">Uncharacterized protein</fullName>
    </submittedName>
</protein>
<dbReference type="CDD" id="cd23992">
    <property type="entry name" value="PBP_GOBP"/>
    <property type="match status" value="1"/>
</dbReference>
<evidence type="ECO:0000313" key="2">
    <source>
        <dbReference type="EMBL" id="CAB3219891.1"/>
    </source>
</evidence>
<keyword evidence="1" id="KW-0732">Signal</keyword>
<dbReference type="InterPro" id="IPR006170">
    <property type="entry name" value="PBP/GOBP"/>
</dbReference>
<reference evidence="2 3" key="1">
    <citation type="submission" date="2020-04" db="EMBL/GenBank/DDBJ databases">
        <authorList>
            <person name="Wallbank WR R."/>
            <person name="Pardo Diaz C."/>
            <person name="Kozak K."/>
            <person name="Martin S."/>
            <person name="Jiggins C."/>
            <person name="Moest M."/>
            <person name="Warren A I."/>
            <person name="Byers J.R.P. K."/>
            <person name="Montejo-Kovacevich G."/>
            <person name="Yen C E."/>
        </authorList>
    </citation>
    <scope>NUCLEOTIDE SEQUENCE [LARGE SCALE GENOMIC DNA]</scope>
</reference>
<dbReference type="SMART" id="SM00708">
    <property type="entry name" value="PhBP"/>
    <property type="match status" value="1"/>
</dbReference>
<dbReference type="EMBL" id="CADEBD010000024">
    <property type="protein sequence ID" value="CAB3219891.1"/>
    <property type="molecule type" value="Genomic_DNA"/>
</dbReference>
<evidence type="ECO:0000256" key="1">
    <source>
        <dbReference type="SAM" id="SignalP"/>
    </source>
</evidence>
<dbReference type="GO" id="GO:0005549">
    <property type="term" value="F:odorant binding"/>
    <property type="evidence" value="ECO:0007669"/>
    <property type="project" value="InterPro"/>
</dbReference>
<sequence length="162" mass="18540">MAKVIVAIMCMALYTLTMAANAITKDLGSTNTKYQEARSNENYNLDMERIMNECNETFRIEMTYLESLNETGSFSDEADKTPKCFIRCMLENMDIMSSEDGMFNPARAAILFAGDRNGKPMEDIGDLTAICADRREPCKCERAYQFMRCLMSMEIEKYESKK</sequence>
<comment type="caution">
    <text evidence="2">The sequence shown here is derived from an EMBL/GenBank/DDBJ whole genome shotgun (WGS) entry which is preliminary data.</text>
</comment>
<organism evidence="2 3">
    <name type="scientific">Arctia plantaginis</name>
    <name type="common">Wood tiger moth</name>
    <name type="synonym">Phalaena plantaginis</name>
    <dbReference type="NCBI Taxonomy" id="874455"/>
    <lineage>
        <taxon>Eukaryota</taxon>
        <taxon>Metazoa</taxon>
        <taxon>Ecdysozoa</taxon>
        <taxon>Arthropoda</taxon>
        <taxon>Hexapoda</taxon>
        <taxon>Insecta</taxon>
        <taxon>Pterygota</taxon>
        <taxon>Neoptera</taxon>
        <taxon>Endopterygota</taxon>
        <taxon>Lepidoptera</taxon>
        <taxon>Glossata</taxon>
        <taxon>Ditrysia</taxon>
        <taxon>Noctuoidea</taxon>
        <taxon>Erebidae</taxon>
        <taxon>Arctiinae</taxon>
        <taxon>Arctia</taxon>
    </lineage>
</organism>
<dbReference type="Pfam" id="PF01395">
    <property type="entry name" value="PBP_GOBP"/>
    <property type="match status" value="1"/>
</dbReference>
<dbReference type="InterPro" id="IPR036728">
    <property type="entry name" value="PBP_GOBP_sf"/>
</dbReference>
<dbReference type="Proteomes" id="UP000494256">
    <property type="component" value="Unassembled WGS sequence"/>
</dbReference>
<dbReference type="SUPFAM" id="SSF47565">
    <property type="entry name" value="Insect pheromone/odorant-binding proteins"/>
    <property type="match status" value="1"/>
</dbReference>